<dbReference type="OrthoDB" id="9799434at2"/>
<feature type="region of interest" description="Disordered" evidence="1">
    <location>
        <begin position="135"/>
        <end position="156"/>
    </location>
</feature>
<dbReference type="EMBL" id="LN885086">
    <property type="protein sequence ID" value="CUQ65498.1"/>
    <property type="molecule type" value="Genomic_DNA"/>
</dbReference>
<evidence type="ECO:0000256" key="2">
    <source>
        <dbReference type="SAM" id="SignalP"/>
    </source>
</evidence>
<name>A0A0S4KQQ8_9BACT</name>
<evidence type="ECO:0000256" key="1">
    <source>
        <dbReference type="SAM" id="MobiDB-lite"/>
    </source>
</evidence>
<protein>
    <submittedName>
        <fullName evidence="3">Uncharacterized protein</fullName>
    </submittedName>
</protein>
<reference evidence="4" key="1">
    <citation type="submission" date="2015-09" db="EMBL/GenBank/DDBJ databases">
        <authorList>
            <person name="Daims H."/>
        </authorList>
    </citation>
    <scope>NUCLEOTIDE SEQUENCE [LARGE SCALE GENOMIC DNA]</scope>
</reference>
<feature type="signal peptide" evidence="2">
    <location>
        <begin position="1"/>
        <end position="23"/>
    </location>
</feature>
<gene>
    <name evidence="3" type="ORF">NITINOP_0522</name>
</gene>
<evidence type="ECO:0000313" key="4">
    <source>
        <dbReference type="Proteomes" id="UP000066284"/>
    </source>
</evidence>
<feature type="chain" id="PRO_5006623512" evidence="2">
    <location>
        <begin position="24"/>
        <end position="156"/>
    </location>
</feature>
<dbReference type="STRING" id="1715989.NITINOP_0522"/>
<keyword evidence="2" id="KW-0732">Signal</keyword>
<sequence length="156" mass="16720">MKKHLPGLLVLLAAAVFSTPADAHKQEKRKHVEPVKAYHGGQAQEAGPYHLELVAKDGELTLYVADHDDKAVSTAGGKAKATIQRGYEKTSRVEVDLQPAGDNLLKGTGTFTINHDTKIMIFIKLPDHEAHAASFAPSGAQAGDMRPNNAASSHKH</sequence>
<organism evidence="3 4">
    <name type="scientific">Candidatus Nitrospira inopinata</name>
    <dbReference type="NCBI Taxonomy" id="1715989"/>
    <lineage>
        <taxon>Bacteria</taxon>
        <taxon>Pseudomonadati</taxon>
        <taxon>Nitrospirota</taxon>
        <taxon>Nitrospiria</taxon>
        <taxon>Nitrospirales</taxon>
        <taxon>Nitrospiraceae</taxon>
        <taxon>Nitrospira</taxon>
    </lineage>
</organism>
<proteinExistence type="predicted"/>
<evidence type="ECO:0000313" key="3">
    <source>
        <dbReference type="EMBL" id="CUQ65498.1"/>
    </source>
</evidence>
<accession>A0A0S4KQQ8</accession>
<dbReference type="Proteomes" id="UP000066284">
    <property type="component" value="Chromosome 1"/>
</dbReference>
<keyword evidence="4" id="KW-1185">Reference proteome</keyword>
<dbReference type="RefSeq" id="WP_062482850.1">
    <property type="nucleotide sequence ID" value="NZ_LN885086.1"/>
</dbReference>
<dbReference type="AlphaFoldDB" id="A0A0S4KQQ8"/>
<dbReference type="KEGG" id="nio:NITINOP_0522"/>